<evidence type="ECO:0000259" key="1">
    <source>
        <dbReference type="Pfam" id="PF18029"/>
    </source>
</evidence>
<proteinExistence type="predicted"/>
<reference evidence="2" key="1">
    <citation type="submission" date="2022-10" db="EMBL/GenBank/DDBJ databases">
        <title>The complete genomes of actinobacterial strains from the NBC collection.</title>
        <authorList>
            <person name="Joergensen T.S."/>
            <person name="Alvarez Arevalo M."/>
            <person name="Sterndorff E.B."/>
            <person name="Faurdal D."/>
            <person name="Vuksanovic O."/>
            <person name="Mourched A.-S."/>
            <person name="Charusanti P."/>
            <person name="Shaw S."/>
            <person name="Blin K."/>
            <person name="Weber T."/>
        </authorList>
    </citation>
    <scope>NUCLEOTIDE SEQUENCE</scope>
    <source>
        <strain evidence="2">NBC_01432</strain>
    </source>
</reference>
<dbReference type="Proteomes" id="UP001432209">
    <property type="component" value="Chromosome"/>
</dbReference>
<name>A0ABZ2A371_STRNV</name>
<accession>A0ABZ2A371</accession>
<dbReference type="Gene3D" id="3.10.180.10">
    <property type="entry name" value="2,3-Dihydroxybiphenyl 1,2-Dioxygenase, domain 1"/>
    <property type="match status" value="1"/>
</dbReference>
<dbReference type="PANTHER" id="PTHR35908">
    <property type="entry name" value="HYPOTHETICAL FUSION PROTEIN"/>
    <property type="match status" value="1"/>
</dbReference>
<dbReference type="EMBL" id="CP109495">
    <property type="protein sequence ID" value="WUX53051.1"/>
    <property type="molecule type" value="Genomic_DNA"/>
</dbReference>
<evidence type="ECO:0000313" key="3">
    <source>
        <dbReference type="Proteomes" id="UP001432209"/>
    </source>
</evidence>
<dbReference type="InterPro" id="IPR029068">
    <property type="entry name" value="Glyas_Bleomycin-R_OHBP_Dase"/>
</dbReference>
<dbReference type="InterPro" id="IPR041581">
    <property type="entry name" value="Glyoxalase_6"/>
</dbReference>
<keyword evidence="3" id="KW-1185">Reference proteome</keyword>
<dbReference type="Pfam" id="PF18029">
    <property type="entry name" value="Glyoxalase_6"/>
    <property type="match status" value="1"/>
</dbReference>
<protein>
    <recommendedName>
        <fullName evidence="1">Glyoxalase-like domain-containing protein</fullName>
    </recommendedName>
</protein>
<dbReference type="RefSeq" id="WP_329076673.1">
    <property type="nucleotide sequence ID" value="NZ_CP108849.2"/>
</dbReference>
<dbReference type="PANTHER" id="PTHR35908:SF1">
    <property type="entry name" value="CONSERVED PROTEIN"/>
    <property type="match status" value="1"/>
</dbReference>
<evidence type="ECO:0000313" key="2">
    <source>
        <dbReference type="EMBL" id="WUX53051.1"/>
    </source>
</evidence>
<organism evidence="2 3">
    <name type="scientific">Streptomyces niveus</name>
    <name type="common">Streptomyces spheroides</name>
    <dbReference type="NCBI Taxonomy" id="193462"/>
    <lineage>
        <taxon>Bacteria</taxon>
        <taxon>Bacillati</taxon>
        <taxon>Actinomycetota</taxon>
        <taxon>Actinomycetes</taxon>
        <taxon>Kitasatosporales</taxon>
        <taxon>Streptomycetaceae</taxon>
        <taxon>Streptomyces</taxon>
    </lineage>
</organism>
<feature type="domain" description="Glyoxalase-like" evidence="1">
    <location>
        <begin position="7"/>
        <end position="148"/>
    </location>
</feature>
<dbReference type="SUPFAM" id="SSF54593">
    <property type="entry name" value="Glyoxalase/Bleomycin resistance protein/Dihydroxybiphenyl dioxygenase"/>
    <property type="match status" value="1"/>
</dbReference>
<sequence length="149" mass="16434">MTLHWKLVIDTTDPHSQADFWAEALGYDVEDNSALIERLLGIGAVPIEQTVDSHGRRAWLDLIAVRHPDDPFDADTGVGQGRRILFQRVPETKAGKNRIHLDVHVGEGRRAAEVARLEGLGATLLYEANVPGGVWVTMSDPEGNEFCVQ</sequence>
<gene>
    <name evidence="2" type="ORF">OG442_16680</name>
</gene>